<sequence>MTDQLVLLHGVGLDHRMWERCAPELARDNPVLAPDLPGHGAGGAVEPDAGLDDLAAAVARRLSGPAHLVGFSLGALVSQCLAVRRPELVRSLVLVSSVAARSPEQSAAVGDRLRGVAQDFAGTAEAAVQRWMSPDWQAREPELADRLRTTLLGNDFDDYLACYRIFATADRELAPLLPGITAPTLAITGAEDPGSTPAMTEHLAATIPDAHAVVVPGARHLLPLERPDRLVAEIRTHLTRTTVER</sequence>
<dbReference type="InterPro" id="IPR029058">
    <property type="entry name" value="AB_hydrolase_fold"/>
</dbReference>
<reference evidence="3" key="1">
    <citation type="journal article" date="2019" name="Int. J. Syst. Evol. Microbiol.">
        <title>The Global Catalogue of Microorganisms (GCM) 10K type strain sequencing project: providing services to taxonomists for standard genome sequencing and annotation.</title>
        <authorList>
            <consortium name="The Broad Institute Genomics Platform"/>
            <consortium name="The Broad Institute Genome Sequencing Center for Infectious Disease"/>
            <person name="Wu L."/>
            <person name="Ma J."/>
        </authorList>
    </citation>
    <scope>NUCLEOTIDE SEQUENCE [LARGE SCALE GENOMIC DNA]</scope>
    <source>
        <strain evidence="3">JCM 9687</strain>
    </source>
</reference>
<dbReference type="RefSeq" id="WP_344926488.1">
    <property type="nucleotide sequence ID" value="NZ_BAAAYK010000038.1"/>
</dbReference>
<evidence type="ECO:0000313" key="3">
    <source>
        <dbReference type="Proteomes" id="UP001500483"/>
    </source>
</evidence>
<accession>A0ABP6RPV6</accession>
<dbReference type="EMBL" id="BAAAYK010000038">
    <property type="protein sequence ID" value="GAA3357457.1"/>
    <property type="molecule type" value="Genomic_DNA"/>
</dbReference>
<comment type="caution">
    <text evidence="2">The sequence shown here is derived from an EMBL/GenBank/DDBJ whole genome shotgun (WGS) entry which is preliminary data.</text>
</comment>
<gene>
    <name evidence="2" type="ORF">GCM10020366_25590</name>
</gene>
<proteinExistence type="predicted"/>
<feature type="domain" description="AB hydrolase-1" evidence="1">
    <location>
        <begin position="5"/>
        <end position="232"/>
    </location>
</feature>
<evidence type="ECO:0000313" key="2">
    <source>
        <dbReference type="EMBL" id="GAA3357457.1"/>
    </source>
</evidence>
<dbReference type="GO" id="GO:0016787">
    <property type="term" value="F:hydrolase activity"/>
    <property type="evidence" value="ECO:0007669"/>
    <property type="project" value="UniProtKB-KW"/>
</dbReference>
<evidence type="ECO:0000259" key="1">
    <source>
        <dbReference type="Pfam" id="PF12697"/>
    </source>
</evidence>
<dbReference type="InterPro" id="IPR050228">
    <property type="entry name" value="Carboxylesterase_BioH"/>
</dbReference>
<dbReference type="SUPFAM" id="SSF53474">
    <property type="entry name" value="alpha/beta-Hydrolases"/>
    <property type="match status" value="1"/>
</dbReference>
<dbReference type="InterPro" id="IPR000073">
    <property type="entry name" value="AB_hydrolase_1"/>
</dbReference>
<dbReference type="Proteomes" id="UP001500483">
    <property type="component" value="Unassembled WGS sequence"/>
</dbReference>
<dbReference type="PANTHER" id="PTHR43194:SF5">
    <property type="entry name" value="PIMELOYL-[ACYL-CARRIER PROTEIN] METHYL ESTER ESTERASE"/>
    <property type="match status" value="1"/>
</dbReference>
<name>A0ABP6RPV6_9PSEU</name>
<protein>
    <submittedName>
        <fullName evidence="2">Alpha/beta fold hydrolase</fullName>
    </submittedName>
</protein>
<dbReference type="Pfam" id="PF12697">
    <property type="entry name" value="Abhydrolase_6"/>
    <property type="match status" value="1"/>
</dbReference>
<keyword evidence="3" id="KW-1185">Reference proteome</keyword>
<dbReference type="Gene3D" id="3.40.50.1820">
    <property type="entry name" value="alpha/beta hydrolase"/>
    <property type="match status" value="1"/>
</dbReference>
<dbReference type="PANTHER" id="PTHR43194">
    <property type="entry name" value="HYDROLASE ALPHA/BETA FOLD FAMILY"/>
    <property type="match status" value="1"/>
</dbReference>
<keyword evidence="2" id="KW-0378">Hydrolase</keyword>
<organism evidence="2 3">
    <name type="scientific">Saccharopolyspora gregorii</name>
    <dbReference type="NCBI Taxonomy" id="33914"/>
    <lineage>
        <taxon>Bacteria</taxon>
        <taxon>Bacillati</taxon>
        <taxon>Actinomycetota</taxon>
        <taxon>Actinomycetes</taxon>
        <taxon>Pseudonocardiales</taxon>
        <taxon>Pseudonocardiaceae</taxon>
        <taxon>Saccharopolyspora</taxon>
    </lineage>
</organism>